<protein>
    <submittedName>
        <fullName evidence="1">Uncharacterized protein</fullName>
    </submittedName>
</protein>
<reference evidence="1" key="1">
    <citation type="submission" date="2021-10" db="EMBL/GenBank/DDBJ databases">
        <authorList>
            <person name="Mesa V."/>
        </authorList>
    </citation>
    <scope>NUCLEOTIDE SEQUENCE</scope>
    <source>
        <strain evidence="1">CC3_PB</strain>
    </source>
</reference>
<gene>
    <name evidence="1" type="ORF">CNEO_40073</name>
</gene>
<proteinExistence type="predicted"/>
<dbReference type="RefSeq" id="WP_210888715.1">
    <property type="nucleotide sequence ID" value="NZ_CAKJVE010000004.1"/>
</dbReference>
<accession>A0AA86MDH8</accession>
<organism evidence="1 2">
    <name type="scientific">Clostridium neonatale</name>
    <dbReference type="NCBI Taxonomy" id="137838"/>
    <lineage>
        <taxon>Bacteria</taxon>
        <taxon>Bacillati</taxon>
        <taxon>Bacillota</taxon>
        <taxon>Clostridia</taxon>
        <taxon>Eubacteriales</taxon>
        <taxon>Clostridiaceae</taxon>
        <taxon>Clostridium</taxon>
    </lineage>
</organism>
<sequence>MKKVKQELKEYKKIIAYIKCIEIDIEELEENGGTAEQIQELILLKNKAIRRIRHMNNAMSVLSDREREILEFIFINHNKYYMLEERIHLSYPAIKRIERIALKKIEKYII</sequence>
<name>A0AA86MDH8_9CLOT</name>
<dbReference type="AlphaFoldDB" id="A0AA86MDH8"/>
<dbReference type="EMBL" id="CAKJVE010000004">
    <property type="protein sequence ID" value="CAG9702614.1"/>
    <property type="molecule type" value="Genomic_DNA"/>
</dbReference>
<dbReference type="Proteomes" id="UP000789738">
    <property type="component" value="Unassembled WGS sequence"/>
</dbReference>
<evidence type="ECO:0000313" key="2">
    <source>
        <dbReference type="Proteomes" id="UP000789738"/>
    </source>
</evidence>
<dbReference type="InterPro" id="IPR013324">
    <property type="entry name" value="RNA_pol_sigma_r3/r4-like"/>
</dbReference>
<dbReference type="SUPFAM" id="SSF88659">
    <property type="entry name" value="Sigma3 and sigma4 domains of RNA polymerase sigma factors"/>
    <property type="match status" value="1"/>
</dbReference>
<evidence type="ECO:0000313" key="1">
    <source>
        <dbReference type="EMBL" id="CAG9702614.1"/>
    </source>
</evidence>
<comment type="caution">
    <text evidence="1">The sequence shown here is derived from an EMBL/GenBank/DDBJ whole genome shotgun (WGS) entry which is preliminary data.</text>
</comment>